<dbReference type="PANTHER" id="PTHR36109:SF2">
    <property type="entry name" value="MEMBRANE PROTEIN"/>
    <property type="match status" value="1"/>
</dbReference>
<dbReference type="EMBL" id="SPQS01000001">
    <property type="protein sequence ID" value="TFV80586.1"/>
    <property type="molecule type" value="Genomic_DNA"/>
</dbReference>
<dbReference type="InterPro" id="IPR052948">
    <property type="entry name" value="Low_temp-induced_all0457"/>
</dbReference>
<accession>A0A4Y9PNP4</accession>
<evidence type="ECO:0008006" key="5">
    <source>
        <dbReference type="Google" id="ProtNLM"/>
    </source>
</evidence>
<sequence>MTTTISRLYDTYADAERAVTRLERAGVPHSDISIVANNSDNWYGSRSGKVDRDRDGVDDRAEGAGTGAGIGAGLGGAAGLLAGLGLLAIPGLGPVVAAGWLASMAAGAAAGAATGGIVGALTEAGVSREEASRYAEGVRRGGTLVSARVPDQDRARLDALLNERAVNLQDRSAAWQKSGWTDFDAASPPLSPEDIVRERELYGASTRR</sequence>
<evidence type="ECO:0000313" key="2">
    <source>
        <dbReference type="EMBL" id="TFV80586.1"/>
    </source>
</evidence>
<dbReference type="PANTHER" id="PTHR36109">
    <property type="entry name" value="MEMBRANE PROTEIN-RELATED"/>
    <property type="match status" value="1"/>
</dbReference>
<dbReference type="OrthoDB" id="8455189at2"/>
<organism evidence="2 3">
    <name type="scientific">Bradyrhizobium frederickii</name>
    <dbReference type="NCBI Taxonomy" id="2560054"/>
    <lineage>
        <taxon>Bacteria</taxon>
        <taxon>Pseudomonadati</taxon>
        <taxon>Pseudomonadota</taxon>
        <taxon>Alphaproteobacteria</taxon>
        <taxon>Hyphomicrobiales</taxon>
        <taxon>Nitrobacteraceae</taxon>
        <taxon>Bradyrhizobium</taxon>
    </lineage>
</organism>
<name>A0A4Y9PNP4_9BRAD</name>
<comment type="caution">
    <text evidence="2">The sequence shown here is derived from an EMBL/GenBank/DDBJ whole genome shotgun (WGS) entry which is preliminary data.</text>
</comment>
<reference evidence="2 3" key="2">
    <citation type="submission" date="2019-03" db="EMBL/GenBank/DDBJ databases">
        <title>Bradyrhizobium strains diversity.</title>
        <authorList>
            <person name="Urquiaga M.C.O."/>
            <person name="Hungria M."/>
            <person name="Delamuta J.R.M."/>
            <person name="Klepa M.S."/>
        </authorList>
    </citation>
    <scope>NUCLEOTIDE SEQUENCE [LARGE SCALE GENOMIC DNA]</scope>
    <source>
        <strain evidence="2 3">CNPSo 3426</strain>
    </source>
</reference>
<proteinExistence type="predicted"/>
<keyword evidence="4" id="KW-1185">Reference proteome</keyword>
<dbReference type="EMBL" id="SPQU01000007">
    <property type="protein sequence ID" value="TFV38009.1"/>
    <property type="molecule type" value="Genomic_DNA"/>
</dbReference>
<dbReference type="Proteomes" id="UP000298225">
    <property type="component" value="Unassembled WGS sequence"/>
</dbReference>
<dbReference type="AlphaFoldDB" id="A0A4Y9PNP4"/>
<accession>A0A4Y9L584</accession>
<evidence type="ECO:0000313" key="3">
    <source>
        <dbReference type="Proteomes" id="UP000297700"/>
    </source>
</evidence>
<protein>
    <recommendedName>
        <fullName evidence="5">General stress protein 17M-like domain-containing protein</fullName>
    </recommendedName>
</protein>
<dbReference type="RefSeq" id="WP_135161897.1">
    <property type="nucleotide sequence ID" value="NZ_SPQS01000001.1"/>
</dbReference>
<reference evidence="1 4" key="1">
    <citation type="submission" date="2019-03" db="EMBL/GenBank/DDBJ databases">
        <title>Bradyrhizobium strains diversity isolated from Chamaecrista fasciculata.</title>
        <authorList>
            <person name="Urquiaga M.C.O."/>
            <person name="Hungria M."/>
            <person name="Delamuta J.R.M."/>
        </authorList>
    </citation>
    <scope>NUCLEOTIDE SEQUENCE [LARGE SCALE GENOMIC DNA]</scope>
    <source>
        <strain evidence="1 4">CNPSo 3424</strain>
    </source>
</reference>
<dbReference type="Proteomes" id="UP000297700">
    <property type="component" value="Unassembled WGS sequence"/>
</dbReference>
<evidence type="ECO:0000313" key="4">
    <source>
        <dbReference type="Proteomes" id="UP000298225"/>
    </source>
</evidence>
<evidence type="ECO:0000313" key="1">
    <source>
        <dbReference type="EMBL" id="TFV38009.1"/>
    </source>
</evidence>
<gene>
    <name evidence="2" type="ORF">E4K64_01915</name>
    <name evidence="1" type="ORF">E4K66_16370</name>
</gene>